<dbReference type="AlphaFoldDB" id="A0A7U9GF24"/>
<evidence type="ECO:0000313" key="2">
    <source>
        <dbReference type="Proteomes" id="UP000005756"/>
    </source>
</evidence>
<evidence type="ECO:0008006" key="3">
    <source>
        <dbReference type="Google" id="ProtNLM"/>
    </source>
</evidence>
<dbReference type="GO" id="GO:0003676">
    <property type="term" value="F:nucleic acid binding"/>
    <property type="evidence" value="ECO:0007669"/>
    <property type="project" value="InterPro"/>
</dbReference>
<evidence type="ECO:0000313" key="1">
    <source>
        <dbReference type="EMBL" id="EHJ91798.1"/>
    </source>
</evidence>
<gene>
    <name evidence="1" type="ORF">KUC_3355</name>
</gene>
<dbReference type="EMBL" id="JH393259">
    <property type="protein sequence ID" value="EHJ91798.1"/>
    <property type="molecule type" value="Genomic_DNA"/>
</dbReference>
<sequence>MVGGLVQRFPLIPSLEATNIAILGGFTQFLFGMRHEVQLWPKNARFVGCGYLPRYGWIRVDQVREDKLKGGQQARRAALLCQNVRFGLYLDCRRLQAKALEYRQLPDGVTLRIQKPRRPRALTKSGAPRAKPVDWEGQEQAVLIRWLYGEKMRGLPVSELFDATFHVPNGGHRNKKTASALKRQGVKAGVSDLPVRQARGGWFGLYLEFKATPPKDAPLADSQFEWL</sequence>
<name>A0A7U9GF24_9GAMM</name>
<reference evidence="1 2" key="1">
    <citation type="submission" date="2011-10" db="EMBL/GenBank/DDBJ databases">
        <authorList>
            <person name="Quillaguamn J."/>
            <person name="Guzmn D."/>
            <person name="Balderrama-Subieta A."/>
            <person name="Cardona-Ortuo C."/>
            <person name="Guevara-Martnez M."/>
            <person name="Callisaya-Quispe N."/>
        </authorList>
    </citation>
    <scope>NUCLEOTIDE SEQUENCE [LARGE SCALE GENOMIC DNA]</scope>
    <source>
        <strain evidence="1 2">LC1</strain>
    </source>
</reference>
<organism evidence="1 2">
    <name type="scientific">Vreelandella boliviensis LC1</name>
    <dbReference type="NCBI Taxonomy" id="1072583"/>
    <lineage>
        <taxon>Bacteria</taxon>
        <taxon>Pseudomonadati</taxon>
        <taxon>Pseudomonadota</taxon>
        <taxon>Gammaproteobacteria</taxon>
        <taxon>Oceanospirillales</taxon>
        <taxon>Halomonadaceae</taxon>
        <taxon>Vreelandella</taxon>
    </lineage>
</organism>
<accession>A0A7U9GF24</accession>
<dbReference type="Proteomes" id="UP000005756">
    <property type="component" value="Unassembled WGS sequence"/>
</dbReference>
<protein>
    <recommendedName>
        <fullName evidence="3">VRR-NUC domain-containing protein</fullName>
    </recommendedName>
</protein>
<dbReference type="Gene3D" id="3.40.1350.10">
    <property type="match status" value="1"/>
</dbReference>
<dbReference type="InterPro" id="IPR011856">
    <property type="entry name" value="tRNA_endonuc-like_dom_sf"/>
</dbReference>
<proteinExistence type="predicted"/>